<dbReference type="InterPro" id="IPR036388">
    <property type="entry name" value="WH-like_DNA-bd_sf"/>
</dbReference>
<evidence type="ECO:0000256" key="1">
    <source>
        <dbReference type="ARBA" id="ARBA00010641"/>
    </source>
</evidence>
<dbReference type="InterPro" id="IPR013249">
    <property type="entry name" value="RNA_pol_sigma70_r4_t2"/>
</dbReference>
<dbReference type="Pfam" id="PF08281">
    <property type="entry name" value="Sigma70_r4_2"/>
    <property type="match status" value="1"/>
</dbReference>
<keyword evidence="2" id="KW-0805">Transcription regulation</keyword>
<keyword evidence="5" id="KW-0804">Transcription</keyword>
<dbReference type="GO" id="GO:0006352">
    <property type="term" value="P:DNA-templated transcription initiation"/>
    <property type="evidence" value="ECO:0007669"/>
    <property type="project" value="InterPro"/>
</dbReference>
<dbReference type="EMBL" id="AP012273">
    <property type="protein sequence ID" value="BAO45190.1"/>
    <property type="molecule type" value="Genomic_DNA"/>
</dbReference>
<dbReference type="KEGG" id="tbn:TBH_C2279"/>
<evidence type="ECO:0000256" key="2">
    <source>
        <dbReference type="ARBA" id="ARBA00023015"/>
    </source>
</evidence>
<evidence type="ECO:0000259" key="7">
    <source>
        <dbReference type="Pfam" id="PF08281"/>
    </source>
</evidence>
<dbReference type="PANTHER" id="PTHR43133:SF8">
    <property type="entry name" value="RNA POLYMERASE SIGMA FACTOR HI_1459-RELATED"/>
    <property type="match status" value="1"/>
</dbReference>
<dbReference type="GO" id="GO:0016987">
    <property type="term" value="F:sigma factor activity"/>
    <property type="evidence" value="ECO:0007669"/>
    <property type="project" value="UniProtKB-KW"/>
</dbReference>
<dbReference type="NCBIfam" id="TIGR02937">
    <property type="entry name" value="sigma70-ECF"/>
    <property type="match status" value="1"/>
</dbReference>
<feature type="domain" description="RNA polymerase sigma factor 70 region 4 type 2" evidence="7">
    <location>
        <begin position="106"/>
        <end position="156"/>
    </location>
</feature>
<dbReference type="InterPro" id="IPR013325">
    <property type="entry name" value="RNA_pol_sigma_r2"/>
</dbReference>
<keyword evidence="3" id="KW-0731">Sigma factor</keyword>
<protein>
    <submittedName>
        <fullName evidence="8">RNA polymerase sigma-70 factor ECF subfamily</fullName>
    </submittedName>
</protein>
<proteinExistence type="inferred from homology"/>
<dbReference type="RefSeq" id="WP_041068558.1">
    <property type="nucleotide sequence ID" value="NZ_AP012273.1"/>
</dbReference>
<dbReference type="Pfam" id="PF04542">
    <property type="entry name" value="Sigma70_r2"/>
    <property type="match status" value="1"/>
</dbReference>
<dbReference type="SUPFAM" id="SSF88946">
    <property type="entry name" value="Sigma2 domain of RNA polymerase sigma factors"/>
    <property type="match status" value="1"/>
</dbReference>
<evidence type="ECO:0000256" key="3">
    <source>
        <dbReference type="ARBA" id="ARBA00023082"/>
    </source>
</evidence>
<dbReference type="AlphaFoldDB" id="A0A7U6JJY4"/>
<dbReference type="InterPro" id="IPR039425">
    <property type="entry name" value="RNA_pol_sigma-70-like"/>
</dbReference>
<evidence type="ECO:0000256" key="4">
    <source>
        <dbReference type="ARBA" id="ARBA00023125"/>
    </source>
</evidence>
<dbReference type="SUPFAM" id="SSF88659">
    <property type="entry name" value="Sigma3 and sigma4 domains of RNA polymerase sigma factors"/>
    <property type="match status" value="1"/>
</dbReference>
<keyword evidence="9" id="KW-1185">Reference proteome</keyword>
<keyword evidence="4" id="KW-0238">DNA-binding</keyword>
<gene>
    <name evidence="8" type="ORF">TBH_C2279</name>
</gene>
<dbReference type="Gene3D" id="1.10.10.10">
    <property type="entry name" value="Winged helix-like DNA-binding domain superfamily/Winged helix DNA-binding domain"/>
    <property type="match status" value="1"/>
</dbReference>
<dbReference type="OrthoDB" id="9797134at2"/>
<name>A0A7U6JJY4_9GAMM</name>
<dbReference type="Gene3D" id="1.10.1740.10">
    <property type="match status" value="1"/>
</dbReference>
<dbReference type="Proteomes" id="UP000031631">
    <property type="component" value="Chromosome"/>
</dbReference>
<dbReference type="InterPro" id="IPR014284">
    <property type="entry name" value="RNA_pol_sigma-70_dom"/>
</dbReference>
<dbReference type="PANTHER" id="PTHR43133">
    <property type="entry name" value="RNA POLYMERASE ECF-TYPE SIGMA FACTO"/>
    <property type="match status" value="1"/>
</dbReference>
<dbReference type="GO" id="GO:0003677">
    <property type="term" value="F:DNA binding"/>
    <property type="evidence" value="ECO:0007669"/>
    <property type="project" value="UniProtKB-KW"/>
</dbReference>
<sequence length="180" mass="20872">MIDICFPPSLKKQLKGQRNNLYRLAISWCGDRMLADDLVQDCMVKAWQKRQQLKDREKLNAWLCRILHNCWMEYLRRSKPMVELTEVPAESDSGPDGLLEQQQLADRVRQAVARLPIGQREVVTLVDLEEFRYAEVAEILEIPIGTVMSRLNRARKVLRTELLHLQAPAAPAETVLRRVK</sequence>
<evidence type="ECO:0000259" key="6">
    <source>
        <dbReference type="Pfam" id="PF04542"/>
    </source>
</evidence>
<reference evidence="8 9" key="1">
    <citation type="journal article" date="2014" name="PLoS ONE">
        <title>Physiological and genomic features of a novel sulfur-oxidizing gammaproteobacterium belonging to a previously uncultivated symbiotic lineage isolated from a hydrothermal vent.</title>
        <authorList>
            <person name="Nunoura T."/>
            <person name="Takaki Y."/>
            <person name="Kazama H."/>
            <person name="Kakuta J."/>
            <person name="Shimamura S."/>
            <person name="Makita H."/>
            <person name="Hirai M."/>
            <person name="Miyazaki M."/>
            <person name="Takai K."/>
        </authorList>
    </citation>
    <scope>NUCLEOTIDE SEQUENCE [LARGE SCALE GENOMIC DNA]</scope>
    <source>
        <strain evidence="8 9">Hiromi1</strain>
    </source>
</reference>
<accession>A0A7U6JJY4</accession>
<evidence type="ECO:0000256" key="5">
    <source>
        <dbReference type="ARBA" id="ARBA00023163"/>
    </source>
</evidence>
<feature type="domain" description="RNA polymerase sigma-70 region 2" evidence="6">
    <location>
        <begin position="19"/>
        <end position="79"/>
    </location>
</feature>
<evidence type="ECO:0000313" key="9">
    <source>
        <dbReference type="Proteomes" id="UP000031631"/>
    </source>
</evidence>
<organism evidence="8 9">
    <name type="scientific">Thiolapillus brandeum</name>
    <dbReference type="NCBI Taxonomy" id="1076588"/>
    <lineage>
        <taxon>Bacteria</taxon>
        <taxon>Pseudomonadati</taxon>
        <taxon>Pseudomonadota</taxon>
        <taxon>Gammaproteobacteria</taxon>
        <taxon>Chromatiales</taxon>
        <taxon>Sedimenticolaceae</taxon>
        <taxon>Thiolapillus</taxon>
    </lineage>
</organism>
<comment type="similarity">
    <text evidence="1">Belongs to the sigma-70 factor family. ECF subfamily.</text>
</comment>
<dbReference type="InterPro" id="IPR007627">
    <property type="entry name" value="RNA_pol_sigma70_r2"/>
</dbReference>
<dbReference type="InterPro" id="IPR013324">
    <property type="entry name" value="RNA_pol_sigma_r3/r4-like"/>
</dbReference>
<evidence type="ECO:0000313" key="8">
    <source>
        <dbReference type="EMBL" id="BAO45190.1"/>
    </source>
</evidence>
<dbReference type="CDD" id="cd06171">
    <property type="entry name" value="Sigma70_r4"/>
    <property type="match status" value="1"/>
</dbReference>